<dbReference type="Pfam" id="PF00884">
    <property type="entry name" value="Sulfatase"/>
    <property type="match status" value="1"/>
</dbReference>
<keyword evidence="5" id="KW-1185">Reference proteome</keyword>
<dbReference type="InterPro" id="IPR000917">
    <property type="entry name" value="Sulfatase_N"/>
</dbReference>
<keyword evidence="1" id="KW-0479">Metal-binding</keyword>
<dbReference type="GO" id="GO:0005737">
    <property type="term" value="C:cytoplasm"/>
    <property type="evidence" value="ECO:0007669"/>
    <property type="project" value="TreeGrafter"/>
</dbReference>
<evidence type="ECO:0000259" key="3">
    <source>
        <dbReference type="Pfam" id="PF00884"/>
    </source>
</evidence>
<keyword evidence="2" id="KW-0378">Hydrolase</keyword>
<dbReference type="Proteomes" id="UP000520814">
    <property type="component" value="Unassembled WGS sequence"/>
</dbReference>
<dbReference type="PANTHER" id="PTHR45953:SF1">
    <property type="entry name" value="IDURONATE 2-SULFATASE"/>
    <property type="match status" value="1"/>
</dbReference>
<evidence type="ECO:0000256" key="1">
    <source>
        <dbReference type="ARBA" id="ARBA00022723"/>
    </source>
</evidence>
<dbReference type="GO" id="GO:0046872">
    <property type="term" value="F:metal ion binding"/>
    <property type="evidence" value="ECO:0007669"/>
    <property type="project" value="UniProtKB-KW"/>
</dbReference>
<dbReference type="InterPro" id="IPR017850">
    <property type="entry name" value="Alkaline_phosphatase_core_sf"/>
</dbReference>
<gene>
    <name evidence="4" type="ORF">HNQ39_002717</name>
</gene>
<dbReference type="SUPFAM" id="SSF53649">
    <property type="entry name" value="Alkaline phosphatase-like"/>
    <property type="match status" value="1"/>
</dbReference>
<dbReference type="AlphaFoldDB" id="A0A7W9W770"/>
<sequence length="465" mass="52009">MNVVLICVDQWRGDALGCEGHPIAMTPHLDQLAAEGTRFARAYAATPSCIPARASLYTGLSQTSTRKVGYRDGVPFDFPVTIASEFTKGGYQTQAIGKLHVFPERSQIGFQNVLLHDGYLHFARKKPRDIGLVDDYLPWLREKTGDPKADYFDNGVNCNSQVARPWDKDEALHPSTWIVSEAQEFLRRRDTRKPFFLYLGFHRPHPPYDPPQWAFDQYLHDPMPAPPVGEWAADVLGPLDDSWRADPSVAQLSPRALQRARAGYFGHISHIDLLLNRFLETLAEYGLRQNTIICFVSDHGELLGDHHAFRKVLPYEGSARVPFLLQGPGIPSRTVITDAVAELRDVMPTLLDAAGLAVPAGLDGKSLLPVARGEQAWVREYLHGEHVCFGQSVHYLTDGREKYIWWSGTGREQRFDLVQDPHELHDLGPDLTWRERLIATLTGRPEGFVEKGALVAGQGVSALLP</sequence>
<name>A0A7W9W770_ARMRO</name>
<dbReference type="CDD" id="cd16022">
    <property type="entry name" value="sulfatase_like"/>
    <property type="match status" value="1"/>
</dbReference>
<evidence type="ECO:0000313" key="5">
    <source>
        <dbReference type="Proteomes" id="UP000520814"/>
    </source>
</evidence>
<dbReference type="RefSeq" id="WP_184196775.1">
    <property type="nucleotide sequence ID" value="NZ_JACHGW010000002.1"/>
</dbReference>
<comment type="caution">
    <text evidence="4">The sequence shown here is derived from an EMBL/GenBank/DDBJ whole genome shotgun (WGS) entry which is preliminary data.</text>
</comment>
<protein>
    <submittedName>
        <fullName evidence="4">Arylsulfatase A-like enzyme</fullName>
    </submittedName>
</protein>
<dbReference type="Gene3D" id="3.40.720.10">
    <property type="entry name" value="Alkaline Phosphatase, subunit A"/>
    <property type="match status" value="1"/>
</dbReference>
<evidence type="ECO:0000313" key="4">
    <source>
        <dbReference type="EMBL" id="MBB6050926.1"/>
    </source>
</evidence>
<reference evidence="4 5" key="1">
    <citation type="submission" date="2020-08" db="EMBL/GenBank/DDBJ databases">
        <title>Genomic Encyclopedia of Type Strains, Phase IV (KMG-IV): sequencing the most valuable type-strain genomes for metagenomic binning, comparative biology and taxonomic classification.</title>
        <authorList>
            <person name="Goeker M."/>
        </authorList>
    </citation>
    <scope>NUCLEOTIDE SEQUENCE [LARGE SCALE GENOMIC DNA]</scope>
    <source>
        <strain evidence="4 5">DSM 23562</strain>
    </source>
</reference>
<dbReference type="GO" id="GO:0008484">
    <property type="term" value="F:sulfuric ester hydrolase activity"/>
    <property type="evidence" value="ECO:0007669"/>
    <property type="project" value="TreeGrafter"/>
</dbReference>
<proteinExistence type="predicted"/>
<accession>A0A7W9W770</accession>
<dbReference type="EMBL" id="JACHGW010000002">
    <property type="protein sequence ID" value="MBB6050926.1"/>
    <property type="molecule type" value="Genomic_DNA"/>
</dbReference>
<dbReference type="PANTHER" id="PTHR45953">
    <property type="entry name" value="IDURONATE 2-SULFATASE"/>
    <property type="match status" value="1"/>
</dbReference>
<dbReference type="NCBIfam" id="NF010322">
    <property type="entry name" value="PRK13759.1"/>
    <property type="match status" value="1"/>
</dbReference>
<feature type="domain" description="Sulfatase N-terminal" evidence="3">
    <location>
        <begin position="2"/>
        <end position="355"/>
    </location>
</feature>
<evidence type="ECO:0000256" key="2">
    <source>
        <dbReference type="ARBA" id="ARBA00022801"/>
    </source>
</evidence>
<organism evidence="4 5">
    <name type="scientific">Armatimonas rosea</name>
    <dbReference type="NCBI Taxonomy" id="685828"/>
    <lineage>
        <taxon>Bacteria</taxon>
        <taxon>Bacillati</taxon>
        <taxon>Armatimonadota</taxon>
        <taxon>Armatimonadia</taxon>
        <taxon>Armatimonadales</taxon>
        <taxon>Armatimonadaceae</taxon>
        <taxon>Armatimonas</taxon>
    </lineage>
</organism>